<accession>A0A4S2KDR8</accession>
<dbReference type="AlphaFoldDB" id="A0A4S2KDR8"/>
<dbReference type="PANTHER" id="PTHR21856">
    <property type="entry name" value="FIBROUS SHEATH-INTERACTING PROTEIN 2"/>
    <property type="match status" value="1"/>
</dbReference>
<gene>
    <name evidence="2" type="ORF">DBV15_02685</name>
</gene>
<dbReference type="EMBL" id="QBLH01003027">
    <property type="protein sequence ID" value="TGZ45887.1"/>
    <property type="molecule type" value="Genomic_DNA"/>
</dbReference>
<feature type="coiled-coil region" evidence="1">
    <location>
        <begin position="256"/>
        <end position="283"/>
    </location>
</feature>
<comment type="caution">
    <text evidence="2">The sequence shown here is derived from an EMBL/GenBank/DDBJ whole genome shotgun (WGS) entry which is preliminary data.</text>
</comment>
<proteinExistence type="predicted"/>
<protein>
    <submittedName>
        <fullName evidence="2">Fibrous sheath-interacting protein 2</fullName>
    </submittedName>
</protein>
<feature type="coiled-coil region" evidence="1">
    <location>
        <begin position="152"/>
        <end position="179"/>
    </location>
</feature>
<organism evidence="2 3">
    <name type="scientific">Temnothorax longispinosus</name>
    <dbReference type="NCBI Taxonomy" id="300112"/>
    <lineage>
        <taxon>Eukaryota</taxon>
        <taxon>Metazoa</taxon>
        <taxon>Ecdysozoa</taxon>
        <taxon>Arthropoda</taxon>
        <taxon>Hexapoda</taxon>
        <taxon>Insecta</taxon>
        <taxon>Pterygota</taxon>
        <taxon>Neoptera</taxon>
        <taxon>Endopterygota</taxon>
        <taxon>Hymenoptera</taxon>
        <taxon>Apocrita</taxon>
        <taxon>Aculeata</taxon>
        <taxon>Formicoidea</taxon>
        <taxon>Formicidae</taxon>
        <taxon>Myrmicinae</taxon>
        <taxon>Temnothorax</taxon>
    </lineage>
</organism>
<evidence type="ECO:0000256" key="1">
    <source>
        <dbReference type="SAM" id="Coils"/>
    </source>
</evidence>
<dbReference type="InterPro" id="IPR038891">
    <property type="entry name" value="FSIP2"/>
</dbReference>
<dbReference type="GO" id="GO:0005739">
    <property type="term" value="C:mitochondrion"/>
    <property type="evidence" value="ECO:0007669"/>
    <property type="project" value="TreeGrafter"/>
</dbReference>
<evidence type="ECO:0000313" key="3">
    <source>
        <dbReference type="Proteomes" id="UP000310200"/>
    </source>
</evidence>
<keyword evidence="3" id="KW-1185">Reference proteome</keyword>
<sequence>MIGIKRITDLERFAETVPKPKGAVPGFGLPGWKMMPLEHKIPMIPGPKGAYSFTRRKVGKKLWGPKLEFDLSDPYCHETKFPYEPLHDEHLFEFFSRPINQRCLLKADLITDGMDVKCSLRDYNGYRKYLRQVHADRIKRELRRRDRLFVERTALRFAEDQARKEAERLKEREKLASERQRLVQQQLFQEELRIRKLKERACRTRRRLKLLRLIKQEERRLINIKYEKRAEQIRQKCKIATEITRRKVIDTLVDWKKKDKARKKAKEKRLLDIEQRKQKEMEESKQKFIRKENLTLANFRWRKKQQFQERDIAKQKVLLQRIDIRRQKFIEDYNERINKETAKMKSNAMRKD</sequence>
<dbReference type="Proteomes" id="UP000310200">
    <property type="component" value="Unassembled WGS sequence"/>
</dbReference>
<dbReference type="PANTHER" id="PTHR21856:SF7">
    <property type="entry name" value="FIBROUS SHEATH-INTERACTING PROTEIN 2"/>
    <property type="match status" value="1"/>
</dbReference>
<name>A0A4S2KDR8_9HYME</name>
<reference evidence="2 3" key="1">
    <citation type="journal article" date="2019" name="Philos. Trans. R. Soc. Lond., B, Biol. Sci.">
        <title>Ant behaviour and brain gene expression of defending hosts depend on the ecological success of the intruding social parasite.</title>
        <authorList>
            <person name="Kaur R."/>
            <person name="Stoldt M."/>
            <person name="Jongepier E."/>
            <person name="Feldmeyer B."/>
            <person name="Menzel F."/>
            <person name="Bornberg-Bauer E."/>
            <person name="Foitzik S."/>
        </authorList>
    </citation>
    <scope>NUCLEOTIDE SEQUENCE [LARGE SCALE GENOMIC DNA]</scope>
    <source>
        <tissue evidence="2">Whole body</tissue>
    </source>
</reference>
<keyword evidence="1" id="KW-0175">Coiled coil</keyword>
<evidence type="ECO:0000313" key="2">
    <source>
        <dbReference type="EMBL" id="TGZ45887.1"/>
    </source>
</evidence>